<sequence length="1184" mass="133523">MTWESEKRAKGQGIRLYAVCYLRASPISSSLLASFEHSSGESKKPYLFQRMDSSLLHRYCHDRRKLLDFILSSGLIADIRSSSTSDIDFDAISADYVLECVKSGDGMLDVSKATAKHIDESMFPAMIHSQGGDTFFLLSDPDSAGSPPQHAPPSVETSYDRQHSSIPLVFSNGSEATVSGHDLGVNHSYMVPSSSKSSKKMDLPSLGLPALRTGLSDDDLRESAYEVLLSCIAFSGIAIHSLENPKKDKGSRFLTGLKNRRGKRHLRSSSAENQFENIDNIRVQMQISEAMDECIRQRLMQFSTRKSHVPVDIPQIIIELLSGIQQNEFLVERSYTQWRKRQANVLEELFSSVNYPEMQELGILLDKIKNPEEWNVIMTPAERAEVLLAIRQVASSLSSMRGSSNIQGGSNYWNAGYHLNIRLYERLLFGVFDILDEGQLIEEHADYLKLVKLTWGTLGITQKMHDVLYGWVLFQQFIETEELQLLDQANLQVQKVLSDNYKGTDEQCTDNLMCTVADNVTETRLSLVQAIFRAINLWCDSRLQDYHLHFTEKAVFFQKLVFMGLAVGTYNSGTDTEVKLTNNNATGKSAAVRARFYVERSLDAACRRIEDTINLISKMERKHSLALLASEIRVVAERELSVFSPVLCQWCPDAGVVASVHLHQYYGKRLKPFLDNVSLSEDAISVLSAAHHLEHYLIQAFNSEDGENDVGSSFIHEIDFYQIHKISRPIILDWLISQNERILEWTGRTFHLEVWEPLSSQQKQAASAVEVFRIVEETVDQLFGLNLPMDISHLQALLSIIFHALDGYWQKLVSQLVDKKHLYPAAPPLTRYKETIFPIVKKKVLDSVILDEEVDKKLTVLTAVKLCVRLNTLEYMQKQINILEDGIKKSWASTMVSGNSRDSKLSGGTTDFIHNDSESVDELFVATFDSIRDSIADAIRKNCDLVGTRVVFWDLRDSFLFRLYHGTVEVARLENLFPHIDSALNQVCGLIEDTLRDMVVASICRAALEGYVWVLLDGGPSRAFSDSDITMMEEDLNMLKDLFVADGEGLPRSLVEMESKLAHQVLSLFSLDAESVIHMLMMASENLSTGFGSGILGQRSLDDANTLVRVLCHMKDKEASKFLKMHYHLPLSSDYVDSPSYESTPKAPMGAEFLRSASVRWGEKGNSSFRLLKKRFQGSSFRWS</sequence>
<organism evidence="1 2">
    <name type="scientific">Smallanthus sonchifolius</name>
    <dbReference type="NCBI Taxonomy" id="185202"/>
    <lineage>
        <taxon>Eukaryota</taxon>
        <taxon>Viridiplantae</taxon>
        <taxon>Streptophyta</taxon>
        <taxon>Embryophyta</taxon>
        <taxon>Tracheophyta</taxon>
        <taxon>Spermatophyta</taxon>
        <taxon>Magnoliopsida</taxon>
        <taxon>eudicotyledons</taxon>
        <taxon>Gunneridae</taxon>
        <taxon>Pentapetalae</taxon>
        <taxon>asterids</taxon>
        <taxon>campanulids</taxon>
        <taxon>Asterales</taxon>
        <taxon>Asteraceae</taxon>
        <taxon>Asteroideae</taxon>
        <taxon>Heliantheae alliance</taxon>
        <taxon>Millerieae</taxon>
        <taxon>Smallanthus</taxon>
    </lineage>
</organism>
<reference evidence="1 2" key="2">
    <citation type="journal article" date="2022" name="Mol. Ecol. Resour.">
        <title>The genomes of chicory, endive, great burdock and yacon provide insights into Asteraceae paleo-polyploidization history and plant inulin production.</title>
        <authorList>
            <person name="Fan W."/>
            <person name="Wang S."/>
            <person name="Wang H."/>
            <person name="Wang A."/>
            <person name="Jiang F."/>
            <person name="Liu H."/>
            <person name="Zhao H."/>
            <person name="Xu D."/>
            <person name="Zhang Y."/>
        </authorList>
    </citation>
    <scope>NUCLEOTIDE SEQUENCE [LARGE SCALE GENOMIC DNA]</scope>
    <source>
        <strain evidence="2">cv. Yunnan</strain>
        <tissue evidence="1">Leaves</tissue>
    </source>
</reference>
<dbReference type="EMBL" id="CM042043">
    <property type="protein sequence ID" value="KAI3693593.1"/>
    <property type="molecule type" value="Genomic_DNA"/>
</dbReference>
<accession>A0ACB8Z7R4</accession>
<proteinExistence type="predicted"/>
<name>A0ACB8Z7R4_9ASTR</name>
<dbReference type="Proteomes" id="UP001056120">
    <property type="component" value="Linkage Group LG26"/>
</dbReference>
<reference evidence="2" key="1">
    <citation type="journal article" date="2022" name="Mol. Ecol. Resour.">
        <title>The genomes of chicory, endive, great burdock and yacon provide insights into Asteraceae palaeo-polyploidization history and plant inulin production.</title>
        <authorList>
            <person name="Fan W."/>
            <person name="Wang S."/>
            <person name="Wang H."/>
            <person name="Wang A."/>
            <person name="Jiang F."/>
            <person name="Liu H."/>
            <person name="Zhao H."/>
            <person name="Xu D."/>
            <person name="Zhang Y."/>
        </authorList>
    </citation>
    <scope>NUCLEOTIDE SEQUENCE [LARGE SCALE GENOMIC DNA]</scope>
    <source>
        <strain evidence="2">cv. Yunnan</strain>
    </source>
</reference>
<protein>
    <submittedName>
        <fullName evidence="1">Uncharacterized protein</fullName>
    </submittedName>
</protein>
<gene>
    <name evidence="1" type="ORF">L1987_76540</name>
</gene>
<evidence type="ECO:0000313" key="2">
    <source>
        <dbReference type="Proteomes" id="UP001056120"/>
    </source>
</evidence>
<evidence type="ECO:0000313" key="1">
    <source>
        <dbReference type="EMBL" id="KAI3693593.1"/>
    </source>
</evidence>
<comment type="caution">
    <text evidence="1">The sequence shown here is derived from an EMBL/GenBank/DDBJ whole genome shotgun (WGS) entry which is preliminary data.</text>
</comment>
<keyword evidence="2" id="KW-1185">Reference proteome</keyword>